<feature type="domain" description="Glutamyl-tRNA reductase N-terminal" evidence="16">
    <location>
        <begin position="15"/>
        <end position="160"/>
    </location>
</feature>
<feature type="active site" description="Nucleophile" evidence="8 9">
    <location>
        <position position="58"/>
    </location>
</feature>
<dbReference type="InterPro" id="IPR015896">
    <property type="entry name" value="4pyrrol_synth_GluRdtase_dimer"/>
</dbReference>
<evidence type="ECO:0000256" key="4">
    <source>
        <dbReference type="ARBA" id="ARBA00022857"/>
    </source>
</evidence>
<protein>
    <recommendedName>
        <fullName evidence="3 8">Glutamyl-tRNA reductase</fullName>
        <shortName evidence="8">GluTR</shortName>
        <ecNumber evidence="3 8">1.2.1.70</ecNumber>
    </recommendedName>
</protein>
<dbReference type="InterPro" id="IPR000343">
    <property type="entry name" value="4pyrrol_synth_GluRdtase"/>
</dbReference>
<keyword evidence="6 8" id="KW-0627">Porphyrin biosynthesis</keyword>
<evidence type="ECO:0000256" key="11">
    <source>
        <dbReference type="PIRSR" id="PIRSR000445-3"/>
    </source>
</evidence>
<evidence type="ECO:0000256" key="6">
    <source>
        <dbReference type="ARBA" id="ARBA00023244"/>
    </source>
</evidence>
<evidence type="ECO:0000259" key="14">
    <source>
        <dbReference type="Pfam" id="PF00745"/>
    </source>
</evidence>
<evidence type="ECO:0000256" key="9">
    <source>
        <dbReference type="PIRSR" id="PIRSR000445-1"/>
    </source>
</evidence>
<dbReference type="InterPro" id="IPR036343">
    <property type="entry name" value="GluRdtase_N_sf"/>
</dbReference>
<dbReference type="InterPro" id="IPR036291">
    <property type="entry name" value="NAD(P)-bd_dom_sf"/>
</dbReference>
<dbReference type="AlphaFoldDB" id="A0A8J6Q8F8"/>
<evidence type="ECO:0000313" key="17">
    <source>
        <dbReference type="EMBL" id="MBD0823431.1"/>
    </source>
</evidence>
<dbReference type="InterPro" id="IPR018214">
    <property type="entry name" value="GluRdtase_CS"/>
</dbReference>
<evidence type="ECO:0000256" key="1">
    <source>
        <dbReference type="ARBA" id="ARBA00005059"/>
    </source>
</evidence>
<proteinExistence type="inferred from homology"/>
<evidence type="ECO:0000259" key="15">
    <source>
        <dbReference type="Pfam" id="PF01488"/>
    </source>
</evidence>
<dbReference type="SUPFAM" id="SSF69742">
    <property type="entry name" value="Glutamyl tRNA-reductase catalytic, N-terminal domain"/>
    <property type="match status" value="1"/>
</dbReference>
<feature type="binding site" evidence="8 11">
    <location>
        <begin position="193"/>
        <end position="198"/>
    </location>
    <ligand>
        <name>NADP(+)</name>
        <dbReference type="ChEBI" id="CHEBI:58349"/>
    </ligand>
</feature>
<reference evidence="17 18" key="1">
    <citation type="journal article" date="2018" name="J. Microbiol.">
        <title>Aestuariibaculum marinum sp. nov., a marine bacterium isolated from seawater in South Korea.</title>
        <authorList>
            <person name="Choi J."/>
            <person name="Lee D."/>
            <person name="Jang J.H."/>
            <person name="Cha S."/>
            <person name="Seo T."/>
        </authorList>
    </citation>
    <scope>NUCLEOTIDE SEQUENCE [LARGE SCALE GENOMIC DNA]</scope>
    <source>
        <strain evidence="17 18">IP7</strain>
    </source>
</reference>
<comment type="miscellaneous">
    <text evidence="8">During catalysis, the active site Cys acts as a nucleophile attacking the alpha-carbonyl group of tRNA-bound glutamate with the formation of a thioester intermediate between enzyme and glutamate, and the concomitant release of tRNA(Glu). The thioester intermediate is finally reduced by direct hydride transfer from NADPH, to form the product GSA.</text>
</comment>
<dbReference type="NCBIfam" id="TIGR01035">
    <property type="entry name" value="hemA"/>
    <property type="match status" value="1"/>
</dbReference>
<feature type="binding site" evidence="8 10">
    <location>
        <begin position="57"/>
        <end position="60"/>
    </location>
    <ligand>
        <name>substrate</name>
    </ligand>
</feature>
<evidence type="ECO:0000259" key="16">
    <source>
        <dbReference type="Pfam" id="PF05201"/>
    </source>
</evidence>
<keyword evidence="18" id="KW-1185">Reference proteome</keyword>
<dbReference type="GO" id="GO:0008883">
    <property type="term" value="F:glutamyl-tRNA reductase activity"/>
    <property type="evidence" value="ECO:0007669"/>
    <property type="project" value="UniProtKB-UniRule"/>
</dbReference>
<gene>
    <name evidence="8 17" type="primary">hemA</name>
    <name evidence="17" type="ORF">ICJ85_05300</name>
</gene>
<dbReference type="SUPFAM" id="SSF69075">
    <property type="entry name" value="Glutamyl tRNA-reductase dimerization domain"/>
    <property type="match status" value="1"/>
</dbReference>
<feature type="domain" description="Tetrapyrrole biosynthesis glutamyl-tRNA reductase dimerisation" evidence="14">
    <location>
        <begin position="320"/>
        <end position="413"/>
    </location>
</feature>
<evidence type="ECO:0000256" key="10">
    <source>
        <dbReference type="PIRSR" id="PIRSR000445-2"/>
    </source>
</evidence>
<dbReference type="Gene3D" id="3.30.460.30">
    <property type="entry name" value="Glutamyl-tRNA reductase, N-terminal domain"/>
    <property type="match status" value="1"/>
</dbReference>
<dbReference type="InterPro" id="IPR036453">
    <property type="entry name" value="GluRdtase_dimer_dom_sf"/>
</dbReference>
<dbReference type="Pfam" id="PF00745">
    <property type="entry name" value="GlutR_dimer"/>
    <property type="match status" value="1"/>
</dbReference>
<dbReference type="GO" id="GO:0050661">
    <property type="term" value="F:NADP binding"/>
    <property type="evidence" value="ECO:0007669"/>
    <property type="project" value="InterPro"/>
</dbReference>
<feature type="binding site" evidence="8 10">
    <location>
        <position position="113"/>
    </location>
    <ligand>
        <name>substrate</name>
    </ligand>
</feature>
<evidence type="ECO:0000256" key="8">
    <source>
        <dbReference type="HAMAP-Rule" id="MF_00087"/>
    </source>
</evidence>
<evidence type="ECO:0000256" key="12">
    <source>
        <dbReference type="PIRSR" id="PIRSR000445-4"/>
    </source>
</evidence>
<dbReference type="Gene3D" id="3.40.50.720">
    <property type="entry name" value="NAD(P)-binding Rossmann-like Domain"/>
    <property type="match status" value="1"/>
</dbReference>
<name>A0A8J6Q8F8_9FLAO</name>
<dbReference type="PANTHER" id="PTHR43013:SF1">
    <property type="entry name" value="GLUTAMYL-TRNA REDUCTASE"/>
    <property type="match status" value="1"/>
</dbReference>
<evidence type="ECO:0000256" key="3">
    <source>
        <dbReference type="ARBA" id="ARBA00012970"/>
    </source>
</evidence>
<evidence type="ECO:0000256" key="13">
    <source>
        <dbReference type="RuleBase" id="RU000584"/>
    </source>
</evidence>
<feature type="site" description="Important for activity" evidence="8 12">
    <location>
        <position position="103"/>
    </location>
</feature>
<dbReference type="SUPFAM" id="SSF51735">
    <property type="entry name" value="NAD(P)-binding Rossmann-fold domains"/>
    <property type="match status" value="1"/>
</dbReference>
<feature type="binding site" evidence="8 10">
    <location>
        <position position="124"/>
    </location>
    <ligand>
        <name>substrate</name>
    </ligand>
</feature>
<organism evidence="17 18">
    <name type="scientific">Aestuariibaculum marinum</name>
    <dbReference type="NCBI Taxonomy" id="2683592"/>
    <lineage>
        <taxon>Bacteria</taxon>
        <taxon>Pseudomonadati</taxon>
        <taxon>Bacteroidota</taxon>
        <taxon>Flavobacteriia</taxon>
        <taxon>Flavobacteriales</taxon>
        <taxon>Flavobacteriaceae</taxon>
    </lineage>
</organism>
<dbReference type="Pfam" id="PF01488">
    <property type="entry name" value="Shikimate_DH"/>
    <property type="match status" value="1"/>
</dbReference>
<comment type="subunit">
    <text evidence="8">Homodimer.</text>
</comment>
<dbReference type="Pfam" id="PF05201">
    <property type="entry name" value="GlutR_N"/>
    <property type="match status" value="1"/>
</dbReference>
<evidence type="ECO:0000256" key="2">
    <source>
        <dbReference type="ARBA" id="ARBA00005916"/>
    </source>
</evidence>
<keyword evidence="5 8" id="KW-0560">Oxidoreductase</keyword>
<dbReference type="HAMAP" id="MF_00087">
    <property type="entry name" value="Glu_tRNA_reductase"/>
    <property type="match status" value="1"/>
</dbReference>
<comment type="similarity">
    <text evidence="2 8 13">Belongs to the glutamyl-tRNA reductase family.</text>
</comment>
<feature type="domain" description="Quinate/shikimate 5-dehydrogenase/glutamyl-tRNA reductase" evidence="15">
    <location>
        <begin position="181"/>
        <end position="305"/>
    </location>
</feature>
<dbReference type="EC" id="1.2.1.70" evidence="3 8"/>
<dbReference type="PIRSF" id="PIRSF000445">
    <property type="entry name" value="4pyrrol_synth_GluRdtase"/>
    <property type="match status" value="1"/>
</dbReference>
<comment type="catalytic activity">
    <reaction evidence="7 8 13">
        <text>(S)-4-amino-5-oxopentanoate + tRNA(Glu) + NADP(+) = L-glutamyl-tRNA(Glu) + NADPH + H(+)</text>
        <dbReference type="Rhea" id="RHEA:12344"/>
        <dbReference type="Rhea" id="RHEA-COMP:9663"/>
        <dbReference type="Rhea" id="RHEA-COMP:9680"/>
        <dbReference type="ChEBI" id="CHEBI:15378"/>
        <dbReference type="ChEBI" id="CHEBI:57501"/>
        <dbReference type="ChEBI" id="CHEBI:57783"/>
        <dbReference type="ChEBI" id="CHEBI:58349"/>
        <dbReference type="ChEBI" id="CHEBI:78442"/>
        <dbReference type="ChEBI" id="CHEBI:78520"/>
        <dbReference type="EC" id="1.2.1.70"/>
    </reaction>
</comment>
<dbReference type="FunFam" id="3.30.460.30:FF:000001">
    <property type="entry name" value="Glutamyl-tRNA reductase"/>
    <property type="match status" value="1"/>
</dbReference>
<evidence type="ECO:0000256" key="7">
    <source>
        <dbReference type="ARBA" id="ARBA00047464"/>
    </source>
</evidence>
<dbReference type="PROSITE" id="PS00747">
    <property type="entry name" value="GLUTR"/>
    <property type="match status" value="1"/>
</dbReference>
<evidence type="ECO:0000256" key="5">
    <source>
        <dbReference type="ARBA" id="ARBA00023002"/>
    </source>
</evidence>
<dbReference type="Proteomes" id="UP000621516">
    <property type="component" value="Unassembled WGS sequence"/>
</dbReference>
<evidence type="ECO:0000313" key="18">
    <source>
        <dbReference type="Proteomes" id="UP000621516"/>
    </source>
</evidence>
<comment type="pathway">
    <text evidence="1 8 13">Porphyrin-containing compound metabolism; protoporphyrin-IX biosynthesis; 5-aminolevulinate from L-glutamyl-tRNA(Glu): step 1/2.</text>
</comment>
<dbReference type="EMBL" id="JACVXD010000002">
    <property type="protein sequence ID" value="MBD0823431.1"/>
    <property type="molecule type" value="Genomic_DNA"/>
</dbReference>
<dbReference type="GO" id="GO:0019353">
    <property type="term" value="P:protoporphyrinogen IX biosynthetic process from glutamate"/>
    <property type="evidence" value="ECO:0007669"/>
    <property type="project" value="TreeGrafter"/>
</dbReference>
<dbReference type="InterPro" id="IPR015895">
    <property type="entry name" value="4pyrrol_synth_GluRdtase_N"/>
</dbReference>
<dbReference type="RefSeq" id="WP_188222737.1">
    <property type="nucleotide sequence ID" value="NZ_JACVXD010000002.1"/>
</dbReference>
<accession>A0A8J6Q8F8</accession>
<sequence length="419" mass="47245">MHQYNISKTNSFYAIGLSYKKADAEIRGHFSLDEDAKQALINQAKENGVESLLVTSTCNRTEIYGFAQHPYQLIQLLCDNTKGTVDEFQKVAYIYKNNEAIAHMFKVGSGLDSQILGDFEIISQLKASARVSKKHKLLNHFTERLLNAVIQASKRIKTETEISSGATSVSFASVQYIFNTVEDISSKNILLFGTGKIGRNTCENLVKHTKNEHITLINRTKTKAEQIAGKFNLVVKDYANLQEEINKSDILIVATGAQRPTVDKHLIQSKKPLLILDLSIPKNVDSNVETLDNVTLVHLDDLSKITDQTLEERKKHIPLAEAIIEEVKAEFNGWLETRKFAPTIKALKHKLMDFASTELETQRKKTTDFNEAQAELISNNLIQKITNHFAHHLKDDAVSTDESLELIKKVFQLETKTHV</sequence>
<dbReference type="UniPathway" id="UPA00251">
    <property type="reaction ID" value="UER00316"/>
</dbReference>
<comment type="function">
    <text evidence="8">Catalyzes the NADPH-dependent reduction of glutamyl-tRNA(Glu) to glutamate 1-semialdehyde (GSA).</text>
</comment>
<comment type="caution">
    <text evidence="17">The sequence shown here is derived from an EMBL/GenBank/DDBJ whole genome shotgun (WGS) entry which is preliminary data.</text>
</comment>
<dbReference type="InterPro" id="IPR006151">
    <property type="entry name" value="Shikm_DH/Glu-tRNA_Rdtase"/>
</dbReference>
<comment type="domain">
    <text evidence="8">Possesses an unusual extended V-shaped dimeric structure with each monomer consisting of three distinct domains arranged along a curved 'spinal' alpha-helix. The N-terminal catalytic domain specifically recognizes the glutamate moiety of the substrate. The second domain is the NADPH-binding domain, and the third C-terminal domain is responsible for dimerization.</text>
</comment>
<dbReference type="PANTHER" id="PTHR43013">
    <property type="entry name" value="GLUTAMYL-TRNA REDUCTASE"/>
    <property type="match status" value="1"/>
</dbReference>
<keyword evidence="4 8" id="KW-0521">NADP</keyword>
<feature type="binding site" evidence="8 10">
    <location>
        <begin position="118"/>
        <end position="120"/>
    </location>
    <ligand>
        <name>substrate</name>
    </ligand>
</feature>